<comment type="function">
    <text evidence="10">Carrier of the growing fatty acid chain in fatty acid biosynthesis. May be involved in the synthesis of short and medium chain fatty acids. Accessory and non-catalytic subunit of the mitochondrial membrane respiratory chain NADH dehydrogenase (Complex I), which functions in the transfer of electrons from NADH to the respiratory chain.</text>
</comment>
<comment type="subunit">
    <text evidence="11">Complex I is composed of at least 49 different subunits.</text>
</comment>
<dbReference type="NCBIfam" id="TIGR00517">
    <property type="entry name" value="acyl_carrier"/>
    <property type="match status" value="1"/>
</dbReference>
<evidence type="ECO:0000256" key="8">
    <source>
        <dbReference type="ARBA" id="ARBA00023098"/>
    </source>
</evidence>
<dbReference type="PROSITE" id="PS50075">
    <property type="entry name" value="CARRIER"/>
    <property type="match status" value="1"/>
</dbReference>
<dbReference type="GO" id="GO:0005739">
    <property type="term" value="C:mitochondrion"/>
    <property type="evidence" value="ECO:0007669"/>
    <property type="project" value="UniProtKB-ARBA"/>
</dbReference>
<evidence type="ECO:0000313" key="14">
    <source>
        <dbReference type="EMBL" id="RZB90101.1"/>
    </source>
</evidence>
<keyword evidence="6" id="KW-0679">Respiratory chain</keyword>
<dbReference type="EMBL" id="QZWG01000009">
    <property type="protein sequence ID" value="RZB90101.1"/>
    <property type="molecule type" value="Genomic_DNA"/>
</dbReference>
<dbReference type="InterPro" id="IPR003231">
    <property type="entry name" value="ACP"/>
</dbReference>
<name>A0A445IVC9_GLYSO</name>
<dbReference type="GO" id="GO:0000036">
    <property type="term" value="F:acyl carrier activity"/>
    <property type="evidence" value="ECO:0007669"/>
    <property type="project" value="TreeGrafter"/>
</dbReference>
<evidence type="ECO:0000313" key="15">
    <source>
        <dbReference type="Proteomes" id="UP000289340"/>
    </source>
</evidence>
<comment type="caution">
    <text evidence="14">The sequence shown here is derived from an EMBL/GenBank/DDBJ whole genome shotgun (WGS) entry which is preliminary data.</text>
</comment>
<dbReference type="HAMAP" id="MF_01217">
    <property type="entry name" value="Acyl_carrier"/>
    <property type="match status" value="1"/>
</dbReference>
<comment type="similarity">
    <text evidence="2">Belongs to the acyl carrier protein (ACP) family.</text>
</comment>
<keyword evidence="7" id="KW-0276">Fatty acid metabolism</keyword>
<keyword evidence="4 12" id="KW-0444">Lipid biosynthesis</keyword>
<protein>
    <recommendedName>
        <fullName evidence="12">Acyl carrier protein</fullName>
    </recommendedName>
</protein>
<keyword evidence="3 12" id="KW-0596">Phosphopantetheine</keyword>
<dbReference type="NCBIfam" id="NF002148">
    <property type="entry name" value="PRK00982.1-2"/>
    <property type="match status" value="1"/>
</dbReference>
<evidence type="ECO:0000256" key="7">
    <source>
        <dbReference type="ARBA" id="ARBA00022832"/>
    </source>
</evidence>
<dbReference type="Pfam" id="PF00550">
    <property type="entry name" value="PP-binding"/>
    <property type="match status" value="1"/>
</dbReference>
<evidence type="ECO:0000256" key="2">
    <source>
        <dbReference type="ARBA" id="ARBA00010930"/>
    </source>
</evidence>
<dbReference type="SUPFAM" id="SSF47336">
    <property type="entry name" value="ACP-like"/>
    <property type="match status" value="1"/>
</dbReference>
<evidence type="ECO:0000256" key="1">
    <source>
        <dbReference type="ARBA" id="ARBA00005194"/>
    </source>
</evidence>
<dbReference type="InterPro" id="IPR036736">
    <property type="entry name" value="ACP-like_sf"/>
</dbReference>
<evidence type="ECO:0000256" key="12">
    <source>
        <dbReference type="RuleBase" id="RU000722"/>
    </source>
</evidence>
<evidence type="ECO:0000259" key="13">
    <source>
        <dbReference type="PROSITE" id="PS50075"/>
    </source>
</evidence>
<dbReference type="Proteomes" id="UP000289340">
    <property type="component" value="Chromosome 9"/>
</dbReference>
<feature type="domain" description="Carrier" evidence="13">
    <location>
        <begin position="248"/>
        <end position="323"/>
    </location>
</feature>
<evidence type="ECO:0000256" key="9">
    <source>
        <dbReference type="ARBA" id="ARBA00023160"/>
    </source>
</evidence>
<gene>
    <name evidence="14" type="ORF">D0Y65_022870</name>
</gene>
<dbReference type="GO" id="GO:0000035">
    <property type="term" value="F:acyl binding"/>
    <property type="evidence" value="ECO:0007669"/>
    <property type="project" value="TreeGrafter"/>
</dbReference>
<organism evidence="14 15">
    <name type="scientific">Glycine soja</name>
    <name type="common">Wild soybean</name>
    <dbReference type="NCBI Taxonomy" id="3848"/>
    <lineage>
        <taxon>Eukaryota</taxon>
        <taxon>Viridiplantae</taxon>
        <taxon>Streptophyta</taxon>
        <taxon>Embryophyta</taxon>
        <taxon>Tracheophyta</taxon>
        <taxon>Spermatophyta</taxon>
        <taxon>Magnoliopsida</taxon>
        <taxon>eudicotyledons</taxon>
        <taxon>Gunneridae</taxon>
        <taxon>Pentapetalae</taxon>
        <taxon>rosids</taxon>
        <taxon>fabids</taxon>
        <taxon>Fabales</taxon>
        <taxon>Fabaceae</taxon>
        <taxon>Papilionoideae</taxon>
        <taxon>50 kb inversion clade</taxon>
        <taxon>NPAAA clade</taxon>
        <taxon>indigoferoid/millettioid clade</taxon>
        <taxon>Phaseoleae</taxon>
        <taxon>Glycine</taxon>
        <taxon>Glycine subgen. Soja</taxon>
    </lineage>
</organism>
<keyword evidence="5" id="KW-0597">Phosphoprotein</keyword>
<keyword evidence="9 12" id="KW-0275">Fatty acid biosynthesis</keyword>
<sequence>MERERSEGGTLCWGWMDGWMVVTGHVITIHKEPCVVFVPMAGRQANTECFRLRAEKARTGGKETQYGYHMGPVPTIGPSVVWVEQGVLWVKHYIKHLSDRFICQYILTKSQSTAPNLVSAHFCLFLSLYNFLTFNLNSTPTCCHLMNAMLWEFVGNFPSFLTLMECNRYSSWCQGNRDMTSTLPCVNLVLVLTIVPGSFADLNMQSIRKSILTRVNLRRSTERWFLAGDEGAHKQLRCWCSSTAVSSDQILDRVIALAKKYDKIDGSKVTETADFQKDLNLDSLDRVELIMALEEEFSIEIPDEKADKLACCADIAKYIAEVDQKNLEKP</sequence>
<dbReference type="Gene3D" id="1.10.1200.10">
    <property type="entry name" value="ACP-like"/>
    <property type="match status" value="1"/>
</dbReference>
<evidence type="ECO:0000256" key="4">
    <source>
        <dbReference type="ARBA" id="ARBA00022516"/>
    </source>
</evidence>
<proteinExistence type="inferred from homology"/>
<reference evidence="14 15" key="1">
    <citation type="submission" date="2018-09" db="EMBL/GenBank/DDBJ databases">
        <title>A high-quality reference genome of wild soybean provides a powerful tool to mine soybean genomes.</title>
        <authorList>
            <person name="Xie M."/>
            <person name="Chung C.Y.L."/>
            <person name="Li M.-W."/>
            <person name="Wong F.-L."/>
            <person name="Chan T.-F."/>
            <person name="Lam H.-M."/>
        </authorList>
    </citation>
    <scope>NUCLEOTIDE SEQUENCE [LARGE SCALE GENOMIC DNA]</scope>
    <source>
        <strain evidence="15">cv. W05</strain>
        <tissue evidence="14">Hypocotyl of etiolated seedlings</tissue>
    </source>
</reference>
<keyword evidence="6" id="KW-0813">Transport</keyword>
<comment type="pathway">
    <text evidence="1">Lipid metabolism; fatty acid biosynthesis.</text>
</comment>
<dbReference type="InterPro" id="IPR009081">
    <property type="entry name" value="PP-bd_ACP"/>
</dbReference>
<evidence type="ECO:0000256" key="10">
    <source>
        <dbReference type="ARBA" id="ARBA00057783"/>
    </source>
</evidence>
<evidence type="ECO:0000256" key="11">
    <source>
        <dbReference type="ARBA" id="ARBA00063067"/>
    </source>
</evidence>
<dbReference type="FunFam" id="1.10.1200.10:FF:000003">
    <property type="entry name" value="Acyl carrier protein"/>
    <property type="match status" value="1"/>
</dbReference>
<evidence type="ECO:0000256" key="6">
    <source>
        <dbReference type="ARBA" id="ARBA00022660"/>
    </source>
</evidence>
<keyword evidence="6" id="KW-0249">Electron transport</keyword>
<evidence type="ECO:0000256" key="5">
    <source>
        <dbReference type="ARBA" id="ARBA00022553"/>
    </source>
</evidence>
<keyword evidence="8" id="KW-0443">Lipid metabolism</keyword>
<dbReference type="PANTHER" id="PTHR20863:SF60">
    <property type="entry name" value="ACYL CARRIER PROTEIN 3, MITOCHONDRIAL"/>
    <property type="match status" value="1"/>
</dbReference>
<keyword evidence="15" id="KW-1185">Reference proteome</keyword>
<accession>A0A445IVC9</accession>
<evidence type="ECO:0000256" key="3">
    <source>
        <dbReference type="ARBA" id="ARBA00022450"/>
    </source>
</evidence>
<dbReference type="AlphaFoldDB" id="A0A445IVC9"/>
<dbReference type="PANTHER" id="PTHR20863">
    <property type="entry name" value="ACYL CARRIER PROTEIN"/>
    <property type="match status" value="1"/>
</dbReference>